<dbReference type="Gene3D" id="1.20.930.10">
    <property type="entry name" value="Conserved domain common to transcription factors TFIIS, elongin A, CRSP70"/>
    <property type="match status" value="2"/>
</dbReference>
<dbReference type="PROSITE" id="PS51038">
    <property type="entry name" value="BAH"/>
    <property type="match status" value="2"/>
</dbReference>
<evidence type="ECO:0000256" key="4">
    <source>
        <dbReference type="SAM" id="MobiDB-lite"/>
    </source>
</evidence>
<evidence type="ECO:0000313" key="8">
    <source>
        <dbReference type="Proteomes" id="UP001187471"/>
    </source>
</evidence>
<feature type="domain" description="BAH" evidence="5">
    <location>
        <begin position="43"/>
        <end position="158"/>
    </location>
</feature>
<feature type="region of interest" description="Disordered" evidence="4">
    <location>
        <begin position="667"/>
        <end position="716"/>
    </location>
</feature>
<feature type="compositionally biased region" description="Basic and acidic residues" evidence="4">
    <location>
        <begin position="542"/>
        <end position="555"/>
    </location>
</feature>
<feature type="compositionally biased region" description="Low complexity" evidence="4">
    <location>
        <begin position="527"/>
        <end position="541"/>
    </location>
</feature>
<feature type="region of interest" description="Disordered" evidence="4">
    <location>
        <begin position="185"/>
        <end position="259"/>
    </location>
</feature>
<dbReference type="EMBL" id="JAVXUO010002598">
    <property type="protein sequence ID" value="KAK2971223.1"/>
    <property type="molecule type" value="Genomic_DNA"/>
</dbReference>
<feature type="compositionally biased region" description="Basic and acidic residues" evidence="4">
    <location>
        <begin position="3145"/>
        <end position="3159"/>
    </location>
</feature>
<feature type="region of interest" description="Disordered" evidence="4">
    <location>
        <begin position="2486"/>
        <end position="2507"/>
    </location>
</feature>
<comment type="caution">
    <text evidence="7">The sequence shown here is derived from an EMBL/GenBank/DDBJ whole genome shotgun (WGS) entry which is preliminary data.</text>
</comment>
<feature type="region of interest" description="Disordered" evidence="4">
    <location>
        <begin position="525"/>
        <end position="630"/>
    </location>
</feature>
<feature type="region of interest" description="Disordered" evidence="4">
    <location>
        <begin position="1707"/>
        <end position="1780"/>
    </location>
</feature>
<protein>
    <recommendedName>
        <fullName evidence="9">BAH domain-containing protein</fullName>
    </recommendedName>
</protein>
<keyword evidence="8" id="KW-1185">Reference proteome</keyword>
<evidence type="ECO:0000256" key="3">
    <source>
        <dbReference type="PROSITE-ProRule" id="PRU00649"/>
    </source>
</evidence>
<feature type="compositionally biased region" description="Basic and acidic residues" evidence="4">
    <location>
        <begin position="2239"/>
        <end position="2256"/>
    </location>
</feature>
<feature type="region of interest" description="Disordered" evidence="4">
    <location>
        <begin position="3145"/>
        <end position="3166"/>
    </location>
</feature>
<feature type="compositionally biased region" description="Low complexity" evidence="4">
    <location>
        <begin position="556"/>
        <end position="572"/>
    </location>
</feature>
<dbReference type="InterPro" id="IPR001025">
    <property type="entry name" value="BAH_dom"/>
</dbReference>
<feature type="region of interest" description="Disordered" evidence="4">
    <location>
        <begin position="416"/>
        <end position="463"/>
    </location>
</feature>
<feature type="region of interest" description="Disordered" evidence="4">
    <location>
        <begin position="2642"/>
        <end position="2685"/>
    </location>
</feature>
<feature type="compositionally biased region" description="Polar residues" evidence="4">
    <location>
        <begin position="811"/>
        <end position="824"/>
    </location>
</feature>
<sequence>EEQQKAHPRHMLSVHAPAATSSVAASVSVSVVISADSFSKGGRKIHVGDCALFKPPQDSPPFVGIIRRLILGKEDCLSLRVNWLYRPADVKLGKGILLEAAPNEVFYSFHKDEIPAASLLHPCKVAFLRKGVELPPGISSFVCRRVYDIENERLWWLTDQDYINVRQEEVDQLLDKTQLEMYGALQSGGRSPKPLNGPTGTTHLKPGSDSVQNSSSSFPSQVKGKKREQGFQGTEPVKRERSSRTDDADFGQPRPDHALKSEIAKITDKGGLINFDGVEKFVQLMRPDGSEKKIDLACRIMLVEVIAVTDRFDCLVRFVQLRGLPVLDEWLQEVHKGKIGDGSSPKDSDKSAEEFLLVLLRALGKLPVNLHALQMCNVGKSVNHLRNHKNSDIQKKARTLVDTWKKRVEAEMNMIDSKSGSSRGGSWPTKSVITEVSDVGSRRTGGSSEVGRKSSIVQSCSPKNPLAKLGSGEAVSKFPAASPGSARLSAALTTSGVASLKDLNSATVVGVGSCDMAPATTKEEKCSSSSQSQNNSQSCSSDHGKTGASCREDARSSTAGSVSASKMSSGGSRSRKSSNGLHGSAVSGVQKETGFGKHSSSDRDLTSEKVSPTRHNRIPDATLGDNGNSPRLIVRLANTGRSPAQSASGGSPESAFDMFCKDSSLVHSEKPNHHDRKVKGKGEVPRANGASNENMDLCQGKDGLSGSDELNTSSSGALFGRSAEESKGAGSSCGMNALIESCVKFSEASLPVSVGDDIGMNLLASVAAGEISRSDVSPSSSPRRKSPIPENACPGNDVVSRRKDEDRAQSEDQTNGGAAVQQGSCPDPLHVKNGFQPHTMALATDLSGERKVISLNREDMILDCRAQLNPTSIQNGNASFPALDGKPTESVRDASAGMAEGADQFHELRSPGSDHRRSNSSPNLKPNEKSSSSEDEVVGCAGEEIIENPVVLPQDAAKIVKAEMTSAETCEEDNKGLHNQSGGTILLKQKPTHIACQRPDDAGPANATCPIPGIEAKAEIVDERMSGCKIRQNVEQKMDLGSSILDRSSEYAQDNSEKKEVLAHRLGGLASHEGSPAVPIKDTEQGTNPSGCKSDGDVADGAEEPVSRVIDSSVSSAGSDMGVKLDFDLNEGLPVDDGSLGELTKVSIPGNSPSVHLSCPFPISIPPMSGSLPASITVAAAAKGPFVPPEYLLRSKGELGWKGSAATSAFRPAEPRKILDMPLNTTDTLFADNSSIRRGRPLLDFDLNVPDERILDDAVSQNSTPVRCMDSEPPARSVGGLNLDLNRCDESPEIGQLPFGNGCKLEIPKLPGMFPISSGFSNAESSVSRDFDLNNGPGPDEAENAAHVRSGMPLISSMPGVRMNSMEIGNFGSWFPPGNSFSAIAVPPNLPGRGDQNYPVLPATGSQRIFGGGSSSFGPEIYRGAVLSSSPAVPFPPTTPFQYPGFPFETNFPLSSNTYSGGSTAYLESSSGGPLCFPAIPSQLVGPTGVFSTHYPRPYVMSPPGGTGNLSLESRKCASQGLDLNAGPGGTQVERRDERLPSGLRQLPGAGSQALADEHLKMFSMAGGVQKRKEPDGGWDGDRIKIGDDDGSLLLLCMDWEVRSRGHTGGTCGLSPLPPPRRKEDNFSLCVNWLYRPADVKLLKGVLLEAAPNEVFYSFHKDEIPAASLLHPCKVAFLRKGVELPSGVRQEEVDQLLDKTRQEMYGALQSGGRSPKPLNGPTGAPQSKPGSDSVQNSSSSFPSQVKGKKREQGFQGTEPVKRERSSRTDDADSGQPRPDHALKLEIAKITDKGGLIDFDGVEKLVQLMQPDGTERKIDLACRIMLVEVIAVTDRFDCLVRFVQLRGLPVLDEWLQEVHKGKIGDGSSPKDSDRSVEEFLLALLRALGKLPVNLHALQTCNVGKSVNHLRNHKNSEIQKKAKTLVDTWKKRVEAEMNMIDAKSGSSRGGSWPTKSVISEVSDMGSRRTGGSSEVGRKNSIVQSCSSKNPLAKLGSGEPVAKFPLASPSSARLSVALTTSGVASLKDLNSATVVGGGSCDTLLATTKEEKCSSSSQSQNNSQSCSSDHGKTGASCREDARSSTAGSVSASKMSRGGSCGRKSSNGLHGSAISGVQKETGIAKNSSLDRDLTSEKVSPTRHSRIPDATFGDNGNSQRLIVRLSNASQSPAQSASGGSPESASDMFCKDSSLVHSERPDQQDRKVKGKSDVPRANGASIVNMDSCQGKDGLSGSDELNSSQVHSERPDQQDRKVKGKSDVARANGASIVNMDSCQGKDGLSGSDELNVSSSGVLCGRSAEESKGTSSSCGMNALIESCVKFSEASLPASVGDDMGMNLLASVAAGEISRSDVSPSCSPGRKSPVPENACSRNNVVFGRKDGDRARSEDQSNGGAAIEQGNCLDSLHVKNGQHSSVPLAKDLSRESEVISFGREEMTGNGRAHLNPSSMQNGNDSFPASDGKPAESVHDASAGIPEVVDLFHELRNPVAIRARSNNSSNPKSKEGGSLSEGDVVGCADEETIEKRVAVPESAATSVKTEMTSAEMCEEDKKVLNNQSGGTILMKQEPPHIASQKPDDTGPGNASCPILDMEVKAGILDDKSGFKIEQNAEQKMDLCSSVLDHSSEYAQENSEKKELLGHRLGGLASHAGPSAIPIKATEQGTKSSGCKSDCDEADRAEEPMSRVNNSSVSSAGTDIGVKLDFDLNEGLPVDEGNVVELNKVSIPGNSSSVHLPCPFPISIPPMSGSLPASITVAAAAKGPFVPPEYLLRSKGELGWKGSAATSAFRPAEPRKILDMHLSTSDTLFADNNSSIRQGRTLLDFDLNVPDERILDDAVSHNSAPLRCMDSGPCVRSVGGLNLDLNRCDESPETGQLPLGSGSKLEISKLPGRLPISSGLSNVESSASRDFDLNNGPGPDEAGSENTAHARSGMPLMSSFPGVRMNAMEIGNFGSWFPPGNSFSAIAMPPNLPGRVEQTYPVVPASSSQRIFGAGSSSFGPDIYRGPVLSSSPAIPFSSTTPFQYPGFPFETNFPLSSNTYSGGSTAYLESSAGGPLCYPAIPSQLVGPTGVVSTHYHPRPYGMSLPGGTSNVGPESRKWASQGLDLNTGPGGTQVERRDEKLPSALRQLPGAGSQALSEEQLKMYPMASGVLKRKEPEGGWDGDRIAYKHPSWQ</sequence>
<dbReference type="PANTHER" id="PTHR46548:SF2">
    <property type="entry name" value="BAH DOMAIN-CONTAINING PROTEIN"/>
    <property type="match status" value="1"/>
</dbReference>
<organism evidence="7 8">
    <name type="scientific">Escallonia rubra</name>
    <dbReference type="NCBI Taxonomy" id="112253"/>
    <lineage>
        <taxon>Eukaryota</taxon>
        <taxon>Viridiplantae</taxon>
        <taxon>Streptophyta</taxon>
        <taxon>Embryophyta</taxon>
        <taxon>Tracheophyta</taxon>
        <taxon>Spermatophyta</taxon>
        <taxon>Magnoliopsida</taxon>
        <taxon>eudicotyledons</taxon>
        <taxon>Gunneridae</taxon>
        <taxon>Pentapetalae</taxon>
        <taxon>asterids</taxon>
        <taxon>campanulids</taxon>
        <taxon>Escalloniales</taxon>
        <taxon>Escalloniaceae</taxon>
        <taxon>Escallonia</taxon>
    </lineage>
</organism>
<evidence type="ECO:0000313" key="7">
    <source>
        <dbReference type="EMBL" id="KAK2971223.1"/>
    </source>
</evidence>
<dbReference type="SUPFAM" id="SSF47676">
    <property type="entry name" value="Conserved domain common to transcription factors TFIIS, elongin A, CRSP70"/>
    <property type="match status" value="2"/>
</dbReference>
<dbReference type="GO" id="GO:0005634">
    <property type="term" value="C:nucleus"/>
    <property type="evidence" value="ECO:0007669"/>
    <property type="project" value="UniProtKB-SubCell"/>
</dbReference>
<dbReference type="InterPro" id="IPR003617">
    <property type="entry name" value="TFIIS/CRSP70_N_sub"/>
</dbReference>
<feature type="domain" description="TFIIS N-terminal" evidence="6">
    <location>
        <begin position="325"/>
        <end position="411"/>
    </location>
</feature>
<feature type="compositionally biased region" description="Basic and acidic residues" evidence="4">
    <location>
        <begin position="799"/>
        <end position="810"/>
    </location>
</feature>
<accession>A0AA88QJU9</accession>
<evidence type="ECO:0000256" key="1">
    <source>
        <dbReference type="ARBA" id="ARBA00004123"/>
    </source>
</evidence>
<comment type="subcellular location">
    <subcellularLocation>
        <location evidence="1 3">Nucleus</location>
    </subcellularLocation>
</comment>
<dbReference type="GO" id="GO:0003682">
    <property type="term" value="F:chromatin binding"/>
    <property type="evidence" value="ECO:0007669"/>
    <property type="project" value="InterPro"/>
</dbReference>
<dbReference type="Pfam" id="PF01426">
    <property type="entry name" value="BAH"/>
    <property type="match status" value="1"/>
</dbReference>
<evidence type="ECO:0008006" key="9">
    <source>
        <dbReference type="Google" id="ProtNLM"/>
    </source>
</evidence>
<feature type="compositionally biased region" description="Low complexity" evidence="4">
    <location>
        <begin position="208"/>
        <end position="220"/>
    </location>
</feature>
<keyword evidence="2 3" id="KW-0539">Nucleus</keyword>
<feature type="compositionally biased region" description="Low complexity" evidence="4">
    <location>
        <begin position="2160"/>
        <end position="2179"/>
    </location>
</feature>
<feature type="domain" description="BAH" evidence="5">
    <location>
        <begin position="1593"/>
        <end position="1712"/>
    </location>
</feature>
<feature type="region of interest" description="Disordered" evidence="4">
    <location>
        <begin position="771"/>
        <end position="832"/>
    </location>
</feature>
<feature type="region of interest" description="Disordered" evidence="4">
    <location>
        <begin position="2049"/>
        <end position="2281"/>
    </location>
</feature>
<proteinExistence type="predicted"/>
<feature type="compositionally biased region" description="Basic and acidic residues" evidence="4">
    <location>
        <begin position="2065"/>
        <end position="2078"/>
    </location>
</feature>
<feature type="region of interest" description="Disordered" evidence="4">
    <location>
        <begin position="2430"/>
        <end position="2462"/>
    </location>
</feature>
<evidence type="ECO:0000259" key="6">
    <source>
        <dbReference type="PROSITE" id="PS51319"/>
    </source>
</evidence>
<reference evidence="7" key="1">
    <citation type="submission" date="2022-12" db="EMBL/GenBank/DDBJ databases">
        <title>Draft genome assemblies for two species of Escallonia (Escalloniales).</title>
        <authorList>
            <person name="Chanderbali A."/>
            <person name="Dervinis C."/>
            <person name="Anghel I."/>
            <person name="Soltis D."/>
            <person name="Soltis P."/>
            <person name="Zapata F."/>
        </authorList>
    </citation>
    <scope>NUCLEOTIDE SEQUENCE</scope>
    <source>
        <strain evidence="7">UCBG92.1500</strain>
        <tissue evidence="7">Leaf</tissue>
    </source>
</reference>
<feature type="compositionally biased region" description="Basic and acidic residues" evidence="4">
    <location>
        <begin position="236"/>
        <end position="247"/>
    </location>
</feature>
<dbReference type="CDD" id="cd00183">
    <property type="entry name" value="TFIIS_I"/>
    <property type="match status" value="2"/>
</dbReference>
<feature type="region of interest" description="Disordered" evidence="4">
    <location>
        <begin position="1069"/>
        <end position="1106"/>
    </location>
</feature>
<feature type="domain" description="TFIIS N-terminal" evidence="6">
    <location>
        <begin position="1848"/>
        <end position="1934"/>
    </location>
</feature>
<dbReference type="SMART" id="SM00439">
    <property type="entry name" value="BAH"/>
    <property type="match status" value="2"/>
</dbReference>
<feature type="compositionally biased region" description="Basic and acidic residues" evidence="4">
    <location>
        <begin position="2190"/>
        <end position="2207"/>
    </location>
</feature>
<dbReference type="SMART" id="SM00509">
    <property type="entry name" value="TFS2N"/>
    <property type="match status" value="2"/>
</dbReference>
<feature type="compositionally biased region" description="Polar residues" evidence="4">
    <location>
        <begin position="2440"/>
        <end position="2451"/>
    </location>
</feature>
<feature type="non-terminal residue" evidence="7">
    <location>
        <position position="1"/>
    </location>
</feature>
<dbReference type="Proteomes" id="UP001187471">
    <property type="component" value="Unassembled WGS sequence"/>
</dbReference>
<feature type="region of interest" description="Disordered" evidence="4">
    <location>
        <begin position="2889"/>
        <end position="2924"/>
    </location>
</feature>
<feature type="region of interest" description="Disordered" evidence="4">
    <location>
        <begin position="872"/>
        <end position="937"/>
    </location>
</feature>
<name>A0AA88QJU9_9ASTE</name>
<dbReference type="PANTHER" id="PTHR46548">
    <property type="entry name" value="BAH AND TFIIS DOMAIN-CONTAINING PROTEIN-RELATED"/>
    <property type="match status" value="1"/>
</dbReference>
<dbReference type="Pfam" id="PF08711">
    <property type="entry name" value="Med26"/>
    <property type="match status" value="2"/>
</dbReference>
<evidence type="ECO:0000259" key="5">
    <source>
        <dbReference type="PROSITE" id="PS51038"/>
    </source>
</evidence>
<feature type="compositionally biased region" description="Polar residues" evidence="4">
    <location>
        <begin position="2079"/>
        <end position="2089"/>
    </location>
</feature>
<dbReference type="Gene3D" id="2.30.30.490">
    <property type="match status" value="2"/>
</dbReference>
<dbReference type="PROSITE" id="PS51319">
    <property type="entry name" value="TFIIS_N"/>
    <property type="match status" value="2"/>
</dbReference>
<gene>
    <name evidence="7" type="ORF">RJ640_029901</name>
</gene>
<dbReference type="InterPro" id="IPR043151">
    <property type="entry name" value="BAH_sf"/>
</dbReference>
<feature type="compositionally biased region" description="Low complexity" evidence="4">
    <location>
        <begin position="2050"/>
        <end position="2064"/>
    </location>
</feature>
<feature type="compositionally biased region" description="Low complexity" evidence="4">
    <location>
        <begin position="1731"/>
        <end position="1743"/>
    </location>
</feature>
<evidence type="ECO:0000256" key="2">
    <source>
        <dbReference type="ARBA" id="ARBA00023242"/>
    </source>
</evidence>
<feature type="compositionally biased region" description="Basic and acidic residues" evidence="4">
    <location>
        <begin position="1759"/>
        <end position="1770"/>
    </location>
</feature>
<dbReference type="InterPro" id="IPR035441">
    <property type="entry name" value="TFIIS/LEDGF_dom_sf"/>
</dbReference>
<feature type="region of interest" description="Disordered" evidence="4">
    <location>
        <begin position="2345"/>
        <end position="2367"/>
    </location>
</feature>
<dbReference type="InterPro" id="IPR017923">
    <property type="entry name" value="TFIIS_N"/>
</dbReference>
<feature type="compositionally biased region" description="Basic and acidic residues" evidence="4">
    <location>
        <begin position="903"/>
        <end position="917"/>
    </location>
</feature>